<feature type="compositionally biased region" description="Acidic residues" evidence="1">
    <location>
        <begin position="109"/>
        <end position="118"/>
    </location>
</feature>
<dbReference type="Proteomes" id="UP000291116">
    <property type="component" value="Unassembled WGS sequence"/>
</dbReference>
<evidence type="ECO:0000256" key="1">
    <source>
        <dbReference type="SAM" id="MobiDB-lite"/>
    </source>
</evidence>
<dbReference type="AlphaFoldDB" id="A0A448Z0H7"/>
<dbReference type="EMBL" id="CAACVS010000060">
    <property type="protein sequence ID" value="VEU35505.1"/>
    <property type="molecule type" value="Genomic_DNA"/>
</dbReference>
<name>A0A448Z0H7_9STRA</name>
<proteinExistence type="predicted"/>
<feature type="region of interest" description="Disordered" evidence="1">
    <location>
        <begin position="95"/>
        <end position="122"/>
    </location>
</feature>
<accession>A0A448Z0H7</accession>
<protein>
    <submittedName>
        <fullName evidence="2">Uncharacterized protein</fullName>
    </submittedName>
</protein>
<keyword evidence="3" id="KW-1185">Reference proteome</keyword>
<feature type="compositionally biased region" description="Low complexity" evidence="1">
    <location>
        <begin position="313"/>
        <end position="328"/>
    </location>
</feature>
<evidence type="ECO:0000313" key="3">
    <source>
        <dbReference type="Proteomes" id="UP000291116"/>
    </source>
</evidence>
<evidence type="ECO:0000313" key="2">
    <source>
        <dbReference type="EMBL" id="VEU35505.1"/>
    </source>
</evidence>
<reference evidence="2 3" key="1">
    <citation type="submission" date="2019-01" db="EMBL/GenBank/DDBJ databases">
        <authorList>
            <person name="Ferrante I. M."/>
        </authorList>
    </citation>
    <scope>NUCLEOTIDE SEQUENCE [LARGE SCALE GENOMIC DNA]</scope>
    <source>
        <strain evidence="2 3">B856</strain>
    </source>
</reference>
<organism evidence="2 3">
    <name type="scientific">Pseudo-nitzschia multistriata</name>
    <dbReference type="NCBI Taxonomy" id="183589"/>
    <lineage>
        <taxon>Eukaryota</taxon>
        <taxon>Sar</taxon>
        <taxon>Stramenopiles</taxon>
        <taxon>Ochrophyta</taxon>
        <taxon>Bacillariophyta</taxon>
        <taxon>Bacillariophyceae</taxon>
        <taxon>Bacillariophycidae</taxon>
        <taxon>Bacillariales</taxon>
        <taxon>Bacillariaceae</taxon>
        <taxon>Pseudo-nitzschia</taxon>
    </lineage>
</organism>
<gene>
    <name evidence="2" type="ORF">PSNMU_V1.4_AUG-EV-PASAV3_0021560</name>
</gene>
<feature type="compositionally biased region" description="Polar residues" evidence="1">
    <location>
        <begin position="377"/>
        <end position="400"/>
    </location>
</feature>
<feature type="region of interest" description="Disordered" evidence="1">
    <location>
        <begin position="301"/>
        <end position="400"/>
    </location>
</feature>
<sequence>MSPLSESRQKGSRYHKVDDDYDNDCSMEYAQKLNNNAAWCIEIGYYERAIQSLQEALKYSQKQSDERLVQICRCNECILDGGIDFSADFGRIGQSRGPKVATRGTQGCDNDESSDEEDDHARNSCDFDEEHIANLTKSISQPKIQKVARGNRSNGFGSGTNASWSIKDEYCDEVLHKHKVQEIYKRPIRVFREGHSMGSTLFLVLSFNLALAHHLEAASSYSHSRHPKSAKKALLFYELAWTDEQRILADPDNCWDSLSSVRFNTILNNNLRQILPILSEKYLTVADLLLSNVSDSIHIGTKRLGNRKPSEMSTTRKSSTRRSGTSSREGGKGSGSLRSKKSTPTSAKNKLQLALGDMSPLTPEKGKVKISIGGMPLTSNSSNTSGSHKISRGRSGSRNY</sequence>